<dbReference type="Pfam" id="PF00023">
    <property type="entry name" value="Ank"/>
    <property type="match status" value="1"/>
</dbReference>
<dbReference type="Gene3D" id="1.25.40.20">
    <property type="entry name" value="Ankyrin repeat-containing domain"/>
    <property type="match status" value="3"/>
</dbReference>
<dbReference type="InterPro" id="IPR036770">
    <property type="entry name" value="Ankyrin_rpt-contain_sf"/>
</dbReference>
<organism evidence="1">
    <name type="scientific">marine metagenome</name>
    <dbReference type="NCBI Taxonomy" id="408172"/>
    <lineage>
        <taxon>unclassified sequences</taxon>
        <taxon>metagenomes</taxon>
        <taxon>ecological metagenomes</taxon>
    </lineage>
</organism>
<dbReference type="InterPro" id="IPR002110">
    <property type="entry name" value="Ankyrin_rpt"/>
</dbReference>
<reference evidence="1" key="1">
    <citation type="submission" date="2018-05" db="EMBL/GenBank/DDBJ databases">
        <authorList>
            <person name="Lanie J.A."/>
            <person name="Ng W.-L."/>
            <person name="Kazmierczak K.M."/>
            <person name="Andrzejewski T.M."/>
            <person name="Davidsen T.M."/>
            <person name="Wayne K.J."/>
            <person name="Tettelin H."/>
            <person name="Glass J.I."/>
            <person name="Rusch D."/>
            <person name="Podicherti R."/>
            <person name="Tsui H.-C.T."/>
            <person name="Winkler M.E."/>
        </authorList>
    </citation>
    <scope>NUCLEOTIDE SEQUENCE</scope>
</reference>
<accession>A0A382UXU1</accession>
<dbReference type="SUPFAM" id="SSF48403">
    <property type="entry name" value="Ankyrin repeat"/>
    <property type="match status" value="1"/>
</dbReference>
<proteinExistence type="predicted"/>
<protein>
    <submittedName>
        <fullName evidence="1">Uncharacterized protein</fullName>
    </submittedName>
</protein>
<dbReference type="PROSITE" id="PS50297">
    <property type="entry name" value="ANK_REP_REGION"/>
    <property type="match status" value="3"/>
</dbReference>
<dbReference type="PANTHER" id="PTHR24133">
    <property type="entry name" value="ANKYRIN DOMAIN-CONTAINING"/>
    <property type="match status" value="1"/>
</dbReference>
<name>A0A382UXU1_9ZZZZ</name>
<evidence type="ECO:0000313" key="1">
    <source>
        <dbReference type="EMBL" id="SVD39092.1"/>
    </source>
</evidence>
<dbReference type="Pfam" id="PF12796">
    <property type="entry name" value="Ank_2"/>
    <property type="match status" value="1"/>
</dbReference>
<dbReference type="PANTHER" id="PTHR24133:SF40">
    <property type="entry name" value="ANKYRIN REPEAT DOMAIN 44"/>
    <property type="match status" value="1"/>
</dbReference>
<dbReference type="PROSITE" id="PS50088">
    <property type="entry name" value="ANK_REPEAT"/>
    <property type="match status" value="5"/>
</dbReference>
<dbReference type="Pfam" id="PF13637">
    <property type="entry name" value="Ank_4"/>
    <property type="match status" value="1"/>
</dbReference>
<dbReference type="AlphaFoldDB" id="A0A382UXU1"/>
<gene>
    <name evidence="1" type="ORF">METZ01_LOCUS391946</name>
</gene>
<dbReference type="EMBL" id="UINC01147648">
    <property type="protein sequence ID" value="SVD39092.1"/>
    <property type="molecule type" value="Genomic_DNA"/>
</dbReference>
<dbReference type="PRINTS" id="PR01415">
    <property type="entry name" value="ANKYRIN"/>
</dbReference>
<dbReference type="SMART" id="SM00248">
    <property type="entry name" value="ANK"/>
    <property type="match status" value="5"/>
</dbReference>
<feature type="non-terminal residue" evidence="1">
    <location>
        <position position="289"/>
    </location>
</feature>
<sequence>DVNVRDRNEKTPLHFAIDKELAELLLDKGADVNARDKKGMTPMHTIMENPMINPVMVMPLTPIQARDQMQTALLKSGGGIVELLIARGAEVDAKSNLKKTPLHLAAAEGNAGMVALLISKSANVNAMDDQGATPLHEAANMNGIDWVTAKLATIKIMIANGANVNAMDSQGRTPLDLVESAFIGVVEFHKATGQSSLQGIASIKAQANLLRKYGGKTGEELKDTKQVAESSGISIHDAAETGDIEAAKQAIANGADVNGKDKDSWTPLSLAALEGHKEVVEFLIAKGVD</sequence>
<feature type="non-terminal residue" evidence="1">
    <location>
        <position position="1"/>
    </location>
</feature>
<dbReference type="InterPro" id="IPR052391">
    <property type="entry name" value="E3_Ligase-Neurotoxin"/>
</dbReference>